<name>F8A6K1_CELGA</name>
<dbReference type="AlphaFoldDB" id="F8A6K1"/>
<dbReference type="OrthoDB" id="4774531at2"/>
<dbReference type="eggNOG" id="ENOG502ZTG1">
    <property type="taxonomic scope" value="Bacteria"/>
</dbReference>
<organism evidence="2 3">
    <name type="scientific">Cellulomonas gilvus (strain ATCC 13127 / NRRL B-14078)</name>
    <name type="common">Cellvibrio gilvus</name>
    <dbReference type="NCBI Taxonomy" id="593907"/>
    <lineage>
        <taxon>Bacteria</taxon>
        <taxon>Bacillati</taxon>
        <taxon>Actinomycetota</taxon>
        <taxon>Actinomycetes</taxon>
        <taxon>Micrococcales</taxon>
        <taxon>Cellulomonadaceae</taxon>
        <taxon>Cellulomonas</taxon>
    </lineage>
</organism>
<sequence length="100" mass="11357">MIFFGWGRNSKTHELSPHHVLVLTYAYFHVFWLFRITVPQGYGLATLSEYGWATRPMTPLEVDNGGYKELLSVSWWWRWGLLVGLAGVVLLVIASSLTGS</sequence>
<protein>
    <submittedName>
        <fullName evidence="2">Uncharacterized protein</fullName>
    </submittedName>
</protein>
<feature type="transmembrane region" description="Helical" evidence="1">
    <location>
        <begin position="20"/>
        <end position="38"/>
    </location>
</feature>
<dbReference type="HOGENOM" id="CLU_2300748_0_0_11"/>
<keyword evidence="3" id="KW-1185">Reference proteome</keyword>
<dbReference type="RefSeq" id="WP_013885006.1">
    <property type="nucleotide sequence ID" value="NC_015671.1"/>
</dbReference>
<gene>
    <name evidence="2" type="ordered locus">Celgi_2997</name>
</gene>
<accession>F8A6K1</accession>
<keyword evidence="1" id="KW-0812">Transmembrane</keyword>
<dbReference type="Proteomes" id="UP000000485">
    <property type="component" value="Chromosome"/>
</dbReference>
<evidence type="ECO:0000256" key="1">
    <source>
        <dbReference type="SAM" id="Phobius"/>
    </source>
</evidence>
<evidence type="ECO:0000313" key="2">
    <source>
        <dbReference type="EMBL" id="AEI13489.1"/>
    </source>
</evidence>
<dbReference type="EMBL" id="CP002665">
    <property type="protein sequence ID" value="AEI13489.1"/>
    <property type="molecule type" value="Genomic_DNA"/>
</dbReference>
<dbReference type="KEGG" id="cga:Celgi_2997"/>
<reference evidence="3" key="1">
    <citation type="submission" date="2011-04" db="EMBL/GenBank/DDBJ databases">
        <title>Complete sequence of Cellvibrio gilvus ATCC 13127.</title>
        <authorList>
            <person name="Lucas S."/>
            <person name="Han J."/>
            <person name="Lapidus A."/>
            <person name="Cheng J.-F."/>
            <person name="Goodwin L."/>
            <person name="Pitluck S."/>
            <person name="Peters L."/>
            <person name="Munk A."/>
            <person name="Detter J.C."/>
            <person name="Han C."/>
            <person name="Tapia R."/>
            <person name="Land M."/>
            <person name="Hauser L."/>
            <person name="Kyrpides N."/>
            <person name="Ivanova N."/>
            <person name="Ovchinnikova G."/>
            <person name="Pagani I."/>
            <person name="Mead D."/>
            <person name="Brumm P."/>
            <person name="Woyke T."/>
        </authorList>
    </citation>
    <scope>NUCLEOTIDE SEQUENCE [LARGE SCALE GENOMIC DNA]</scope>
    <source>
        <strain evidence="3">ATCC 13127 / NRRL B-14078</strain>
    </source>
</reference>
<proteinExistence type="predicted"/>
<evidence type="ECO:0000313" key="3">
    <source>
        <dbReference type="Proteomes" id="UP000000485"/>
    </source>
</evidence>
<keyword evidence="1" id="KW-1133">Transmembrane helix</keyword>
<feature type="transmembrane region" description="Helical" evidence="1">
    <location>
        <begin position="76"/>
        <end position="97"/>
    </location>
</feature>
<keyword evidence="1" id="KW-0472">Membrane</keyword>